<dbReference type="EMBL" id="JBHTAI010000031">
    <property type="protein sequence ID" value="MFC7153171.1"/>
    <property type="molecule type" value="Genomic_DNA"/>
</dbReference>
<evidence type="ECO:0000313" key="2">
    <source>
        <dbReference type="Proteomes" id="UP001596378"/>
    </source>
</evidence>
<keyword evidence="2" id="KW-1185">Reference proteome</keyword>
<organism evidence="1 2">
    <name type="scientific">Cohnella cellulosilytica</name>
    <dbReference type="NCBI Taxonomy" id="986710"/>
    <lineage>
        <taxon>Bacteria</taxon>
        <taxon>Bacillati</taxon>
        <taxon>Bacillota</taxon>
        <taxon>Bacilli</taxon>
        <taxon>Bacillales</taxon>
        <taxon>Paenibacillaceae</taxon>
        <taxon>Cohnella</taxon>
    </lineage>
</organism>
<gene>
    <name evidence="1" type="ORF">ACFQMJ_32010</name>
</gene>
<dbReference type="RefSeq" id="WP_378108141.1">
    <property type="nucleotide sequence ID" value="NZ_JBHTAI010000031.1"/>
</dbReference>
<comment type="caution">
    <text evidence="1">The sequence shown here is derived from an EMBL/GenBank/DDBJ whole genome shotgun (WGS) entry which is preliminary data.</text>
</comment>
<proteinExistence type="predicted"/>
<sequence>YLRMKVDRTFCNGRYAYVPPGQFDIEIIPRLAAGRGRKSTVAMTMPFPQLIDSFCQTAKCGQLLEWTSVTAWQTAKCAQLPEWAYVAAPLDR</sequence>
<feature type="non-terminal residue" evidence="1">
    <location>
        <position position="1"/>
    </location>
</feature>
<name>A0ABW2FJ34_9BACL</name>
<accession>A0ABW2FJ34</accession>
<reference evidence="2" key="1">
    <citation type="journal article" date="2019" name="Int. J. Syst. Evol. Microbiol.">
        <title>The Global Catalogue of Microorganisms (GCM) 10K type strain sequencing project: providing services to taxonomists for standard genome sequencing and annotation.</title>
        <authorList>
            <consortium name="The Broad Institute Genomics Platform"/>
            <consortium name="The Broad Institute Genome Sequencing Center for Infectious Disease"/>
            <person name="Wu L."/>
            <person name="Ma J."/>
        </authorList>
    </citation>
    <scope>NUCLEOTIDE SEQUENCE [LARGE SCALE GENOMIC DNA]</scope>
    <source>
        <strain evidence="2">KCTC 12907</strain>
    </source>
</reference>
<protein>
    <submittedName>
        <fullName evidence="1">Uncharacterized protein</fullName>
    </submittedName>
</protein>
<dbReference type="Proteomes" id="UP001596378">
    <property type="component" value="Unassembled WGS sequence"/>
</dbReference>
<evidence type="ECO:0000313" key="1">
    <source>
        <dbReference type="EMBL" id="MFC7153171.1"/>
    </source>
</evidence>